<evidence type="ECO:0000313" key="2">
    <source>
        <dbReference type="EMBL" id="CDW74244.1"/>
    </source>
</evidence>
<accession>A0A077ZWJ5</accession>
<reference evidence="2 3" key="1">
    <citation type="submission" date="2014-06" db="EMBL/GenBank/DDBJ databases">
        <authorList>
            <person name="Swart Estienne"/>
        </authorList>
    </citation>
    <scope>NUCLEOTIDE SEQUENCE [LARGE SCALE GENOMIC DNA]</scope>
    <source>
        <strain evidence="2 3">130c</strain>
    </source>
</reference>
<evidence type="ECO:0000313" key="3">
    <source>
        <dbReference type="Proteomes" id="UP000039865"/>
    </source>
</evidence>
<feature type="region of interest" description="Disordered" evidence="1">
    <location>
        <begin position="310"/>
        <end position="352"/>
    </location>
</feature>
<protein>
    <submittedName>
        <fullName evidence="2">Uncharacterized protein</fullName>
    </submittedName>
</protein>
<name>A0A077ZWJ5_STYLE</name>
<dbReference type="EMBL" id="CCKQ01003135">
    <property type="protein sequence ID" value="CDW74244.1"/>
    <property type="molecule type" value="Genomic_DNA"/>
</dbReference>
<gene>
    <name evidence="2" type="primary">Contig19684.g20874</name>
    <name evidence="2" type="ORF">STYLEM_3238</name>
</gene>
<organism evidence="2 3">
    <name type="scientific">Stylonychia lemnae</name>
    <name type="common">Ciliate</name>
    <dbReference type="NCBI Taxonomy" id="5949"/>
    <lineage>
        <taxon>Eukaryota</taxon>
        <taxon>Sar</taxon>
        <taxon>Alveolata</taxon>
        <taxon>Ciliophora</taxon>
        <taxon>Intramacronucleata</taxon>
        <taxon>Spirotrichea</taxon>
        <taxon>Stichotrichia</taxon>
        <taxon>Sporadotrichida</taxon>
        <taxon>Oxytrichidae</taxon>
        <taxon>Stylonychinae</taxon>
        <taxon>Stylonychia</taxon>
    </lineage>
</organism>
<proteinExistence type="predicted"/>
<sequence length="531" mass="62475">MSTLSSQILPYFILKKPQRDDPTIDESQQFSASHQPISSISGRASQSSMFSCLSCIQRDQSQLEQQVEFQPEEKFKIQSLQEVTLKQVEEGDKNLQYTPTFIKIKSPQKPSIAMHQTPQPLSKTLEQNYLQNEQIQPYLSPLDKKKTPAQKLQRPMRPEPYQDIRRNLNLQYIEPQSKIFDQNQFRKGPQLIPDQQNKNQILDSKSYPQHIQQQQPQYSLVEATGTSNEQQISQNQSFKYQYPHNTRITDANRISRVNIKIPQPSYSSQILHNPYSFTKNRAETQRLSDWGQKNQYWERLNKNLENKRRMGKMQNSQDQNQEPRKLHQKGANDLYDNTPLGNEKRYSVTEQKQTYRKWDQDLNKDESIRSGYQINKSKNQMILPRDQRVSKPLINVQSQIDSNKKKKSYNRQDLKTHKVQEDIDRLEIQQYLNQGSETINKSLMSQSHPNEKIDPEIEQHKDEGNYNYEVCQPEEEGKGMTCDKCINHELILQHEQAHEQENEEQFLNEIDFLESKLGNLGINNLHQNVQE</sequence>
<dbReference type="Proteomes" id="UP000039865">
    <property type="component" value="Unassembled WGS sequence"/>
</dbReference>
<evidence type="ECO:0000256" key="1">
    <source>
        <dbReference type="SAM" id="MobiDB-lite"/>
    </source>
</evidence>
<dbReference type="InParanoid" id="A0A077ZWJ5"/>
<dbReference type="AlphaFoldDB" id="A0A077ZWJ5"/>
<keyword evidence="3" id="KW-1185">Reference proteome</keyword>